<gene>
    <name evidence="5" type="ORF">Ocin01_16887</name>
</gene>
<evidence type="ECO:0000313" key="6">
    <source>
        <dbReference type="Proteomes" id="UP000094527"/>
    </source>
</evidence>
<keyword evidence="3" id="KW-0675">Receptor</keyword>
<protein>
    <submittedName>
        <fullName evidence="5">Ecdysone-inducible protein E75</fullName>
    </submittedName>
</protein>
<dbReference type="InterPro" id="IPR000536">
    <property type="entry name" value="Nucl_hrmn_rcpt_lig-bd"/>
</dbReference>
<organism evidence="5 6">
    <name type="scientific">Orchesella cincta</name>
    <name type="common">Springtail</name>
    <name type="synonym">Podura cincta</name>
    <dbReference type="NCBI Taxonomy" id="48709"/>
    <lineage>
        <taxon>Eukaryota</taxon>
        <taxon>Metazoa</taxon>
        <taxon>Ecdysozoa</taxon>
        <taxon>Arthropoda</taxon>
        <taxon>Hexapoda</taxon>
        <taxon>Collembola</taxon>
        <taxon>Entomobryomorpha</taxon>
        <taxon>Entomobryoidea</taxon>
        <taxon>Orchesellidae</taxon>
        <taxon>Orchesellinae</taxon>
        <taxon>Orchesella</taxon>
    </lineage>
</organism>
<dbReference type="InterPro" id="IPR035500">
    <property type="entry name" value="NHR-like_dom_sf"/>
</dbReference>
<evidence type="ECO:0000256" key="2">
    <source>
        <dbReference type="ARBA" id="ARBA00023163"/>
    </source>
</evidence>
<comment type="caution">
    <text evidence="5">The sequence shown here is derived from an EMBL/GenBank/DDBJ whole genome shotgun (WGS) entry which is preliminary data.</text>
</comment>
<sequence length="222" mass="26202">MNGSRVRTTERNLLFRQERLEKKRMDDYLKKLAQSAPLELRDPKEQLPQDKRCEESIWKVLKRMTHEDQKEIRLVLQRYSKASVEIPFRVSLSENPKPNLETIDMFTTLLRRFTYFSTLFPEFAALSKEDQCNLLRSAILKMCFLRGVACFDNENVSASHSSAVVKQMAPWFLSKLDDLRELNQWSEVRLNLDVDEVNKVKQAFVSPRYNSMEKLDVQNHIK</sequence>
<proteinExistence type="predicted"/>
<dbReference type="Proteomes" id="UP000094527">
    <property type="component" value="Unassembled WGS sequence"/>
</dbReference>
<dbReference type="PROSITE" id="PS51843">
    <property type="entry name" value="NR_LBD"/>
    <property type="match status" value="1"/>
</dbReference>
<accession>A0A1D2M9Y6</accession>
<feature type="domain" description="NR LBD" evidence="4">
    <location>
        <begin position="67"/>
        <end position="222"/>
    </location>
</feature>
<keyword evidence="2" id="KW-0804">Transcription</keyword>
<dbReference type="Gene3D" id="1.10.565.10">
    <property type="entry name" value="Retinoid X Receptor"/>
    <property type="match status" value="1"/>
</dbReference>
<dbReference type="Pfam" id="PF00104">
    <property type="entry name" value="Hormone_recep"/>
    <property type="match status" value="1"/>
</dbReference>
<reference evidence="5 6" key="1">
    <citation type="journal article" date="2016" name="Genome Biol. Evol.">
        <title>Gene Family Evolution Reflects Adaptation to Soil Environmental Stressors in the Genome of the Collembolan Orchesella cincta.</title>
        <authorList>
            <person name="Faddeeva-Vakhrusheva A."/>
            <person name="Derks M.F."/>
            <person name="Anvar S.Y."/>
            <person name="Agamennone V."/>
            <person name="Suring W."/>
            <person name="Smit S."/>
            <person name="van Straalen N.M."/>
            <person name="Roelofs D."/>
        </authorList>
    </citation>
    <scope>NUCLEOTIDE SEQUENCE [LARGE SCALE GENOMIC DNA]</scope>
    <source>
        <tissue evidence="5">Mixed pool</tissue>
    </source>
</reference>
<dbReference type="EMBL" id="LJIJ01002355">
    <property type="protein sequence ID" value="ODM89795.1"/>
    <property type="molecule type" value="Genomic_DNA"/>
</dbReference>
<name>A0A1D2M9Y6_ORCCI</name>
<keyword evidence="1" id="KW-0805">Transcription regulation</keyword>
<evidence type="ECO:0000256" key="1">
    <source>
        <dbReference type="ARBA" id="ARBA00023015"/>
    </source>
</evidence>
<dbReference type="AlphaFoldDB" id="A0A1D2M9Y6"/>
<evidence type="ECO:0000256" key="3">
    <source>
        <dbReference type="ARBA" id="ARBA00023170"/>
    </source>
</evidence>
<dbReference type="SUPFAM" id="SSF48508">
    <property type="entry name" value="Nuclear receptor ligand-binding domain"/>
    <property type="match status" value="1"/>
</dbReference>
<evidence type="ECO:0000259" key="4">
    <source>
        <dbReference type="PROSITE" id="PS51843"/>
    </source>
</evidence>
<evidence type="ECO:0000313" key="5">
    <source>
        <dbReference type="EMBL" id="ODM89795.1"/>
    </source>
</evidence>
<dbReference type="OrthoDB" id="6352325at2759"/>
<dbReference type="STRING" id="48709.A0A1D2M9Y6"/>
<keyword evidence="6" id="KW-1185">Reference proteome</keyword>